<keyword evidence="2" id="KW-1185">Reference proteome</keyword>
<sequence>MDSGMRIGECLALFPEHIDFQHKSILITNPKK</sequence>
<dbReference type="GO" id="GO:0003677">
    <property type="term" value="F:DNA binding"/>
    <property type="evidence" value="ECO:0007669"/>
    <property type="project" value="InterPro"/>
</dbReference>
<dbReference type="GO" id="GO:0015074">
    <property type="term" value="P:DNA integration"/>
    <property type="evidence" value="ECO:0007669"/>
    <property type="project" value="InterPro"/>
</dbReference>
<evidence type="ECO:0000313" key="2">
    <source>
        <dbReference type="Proteomes" id="UP000307841"/>
    </source>
</evidence>
<evidence type="ECO:0000313" key="1">
    <source>
        <dbReference type="EMBL" id="TKI55946.1"/>
    </source>
</evidence>
<protein>
    <recommendedName>
        <fullName evidence="3">Tyr recombinase domain-containing protein</fullName>
    </recommendedName>
</protein>
<organism evidence="1 2">
    <name type="scientific">Brevibacillus antibioticus</name>
    <dbReference type="NCBI Taxonomy" id="2570228"/>
    <lineage>
        <taxon>Bacteria</taxon>
        <taxon>Bacillati</taxon>
        <taxon>Bacillota</taxon>
        <taxon>Bacilli</taxon>
        <taxon>Bacillales</taxon>
        <taxon>Paenibacillaceae</taxon>
        <taxon>Brevibacillus</taxon>
    </lineage>
</organism>
<gene>
    <name evidence="1" type="ORF">E8L90_11045</name>
</gene>
<dbReference type="Gene3D" id="1.10.443.10">
    <property type="entry name" value="Intergrase catalytic core"/>
    <property type="match status" value="1"/>
</dbReference>
<reference evidence="1 2" key="1">
    <citation type="submission" date="2019-04" db="EMBL/GenBank/DDBJ databases">
        <title>Whole genome sequencing of Brevibacillus sp. TGS2-1.</title>
        <authorList>
            <person name="Choi A."/>
        </authorList>
    </citation>
    <scope>NUCLEOTIDE SEQUENCE [LARGE SCALE GENOMIC DNA]</scope>
    <source>
        <strain evidence="1 2">TGS2-1</strain>
    </source>
</reference>
<proteinExistence type="predicted"/>
<dbReference type="InterPro" id="IPR013762">
    <property type="entry name" value="Integrase-like_cat_sf"/>
</dbReference>
<dbReference type="EMBL" id="SZNK01000001">
    <property type="protein sequence ID" value="TKI55946.1"/>
    <property type="molecule type" value="Genomic_DNA"/>
</dbReference>
<dbReference type="AlphaFoldDB" id="A0A4U2Y5V2"/>
<dbReference type="GO" id="GO:0006310">
    <property type="term" value="P:DNA recombination"/>
    <property type="evidence" value="ECO:0007669"/>
    <property type="project" value="InterPro"/>
</dbReference>
<accession>A0A4U2Y5V2</accession>
<evidence type="ECO:0008006" key="3">
    <source>
        <dbReference type="Google" id="ProtNLM"/>
    </source>
</evidence>
<dbReference type="Proteomes" id="UP000307841">
    <property type="component" value="Unassembled WGS sequence"/>
</dbReference>
<name>A0A4U2Y5V2_9BACL</name>
<comment type="caution">
    <text evidence="1">The sequence shown here is derived from an EMBL/GenBank/DDBJ whole genome shotgun (WGS) entry which is preliminary data.</text>
</comment>